<name>A0A8K1CS82_PYTOL</name>
<dbReference type="Pfam" id="PF08507">
    <property type="entry name" value="COPI_assoc"/>
    <property type="match status" value="1"/>
</dbReference>
<evidence type="ECO:0000313" key="6">
    <source>
        <dbReference type="EMBL" id="TMW67998.1"/>
    </source>
</evidence>
<keyword evidence="7" id="KW-1185">Reference proteome</keyword>
<comment type="subcellular location">
    <subcellularLocation>
        <location evidence="1">Membrane</location>
        <topology evidence="1">Multi-pass membrane protein</topology>
    </subcellularLocation>
</comment>
<gene>
    <name evidence="6" type="ORF">Poli38472_007670</name>
</gene>
<feature type="transmembrane region" description="Helical" evidence="5">
    <location>
        <begin position="114"/>
        <end position="134"/>
    </location>
</feature>
<dbReference type="AlphaFoldDB" id="A0A8K1CS82"/>
<sequence>MMHPNTVGGGNDSSFTSLSSLPATRTNQYGGSNESWWQRVKRWDAVTLMRYLRYVNVVLALLQAFAGFMGLFDLVALDITNFLISVYAIIFALLLLAFECRFQSMEPKIRQQFGFLFTYRGRTAFIFCVGFMDFGMDGSLAWTVGALMCANALFNLCIMVFHPEFRNGHLTASMDPTATYNGAGDETTQLLNEHPEYAAQATAFVAGQMKQNPQYAVQFAQAYTAPAPGSYVPPAPKYAGK</sequence>
<dbReference type="GO" id="GO:0016020">
    <property type="term" value="C:membrane"/>
    <property type="evidence" value="ECO:0007669"/>
    <property type="project" value="UniProtKB-SubCell"/>
</dbReference>
<feature type="transmembrane region" description="Helical" evidence="5">
    <location>
        <begin position="51"/>
        <end position="72"/>
    </location>
</feature>
<keyword evidence="3 5" id="KW-1133">Transmembrane helix</keyword>
<dbReference type="PANTHER" id="PTHR38894:SF1">
    <property type="entry name" value="TRANSMEMBRANE PROTEIN"/>
    <property type="match status" value="1"/>
</dbReference>
<keyword evidence="4 5" id="KW-0472">Membrane</keyword>
<evidence type="ECO:0000256" key="3">
    <source>
        <dbReference type="ARBA" id="ARBA00022989"/>
    </source>
</evidence>
<evidence type="ECO:0000256" key="5">
    <source>
        <dbReference type="SAM" id="Phobius"/>
    </source>
</evidence>
<keyword evidence="2 5" id="KW-0812">Transmembrane</keyword>
<dbReference type="Proteomes" id="UP000794436">
    <property type="component" value="Unassembled WGS sequence"/>
</dbReference>
<protein>
    <submittedName>
        <fullName evidence="6">Uncharacterized protein</fullName>
    </submittedName>
</protein>
<comment type="caution">
    <text evidence="6">The sequence shown here is derived from an EMBL/GenBank/DDBJ whole genome shotgun (WGS) entry which is preliminary data.</text>
</comment>
<evidence type="ECO:0000313" key="7">
    <source>
        <dbReference type="Proteomes" id="UP000794436"/>
    </source>
</evidence>
<dbReference type="PANTHER" id="PTHR38894">
    <property type="entry name" value="TRANSMEMBRANE PROTEIN"/>
    <property type="match status" value="1"/>
</dbReference>
<accession>A0A8K1CS82</accession>
<dbReference type="InterPro" id="IPR013714">
    <property type="entry name" value="Golgi_TVP15"/>
</dbReference>
<evidence type="ECO:0000256" key="4">
    <source>
        <dbReference type="ARBA" id="ARBA00023136"/>
    </source>
</evidence>
<organism evidence="6 7">
    <name type="scientific">Pythium oligandrum</name>
    <name type="common">Mycoparasitic fungus</name>
    <dbReference type="NCBI Taxonomy" id="41045"/>
    <lineage>
        <taxon>Eukaryota</taxon>
        <taxon>Sar</taxon>
        <taxon>Stramenopiles</taxon>
        <taxon>Oomycota</taxon>
        <taxon>Peronosporomycetes</taxon>
        <taxon>Pythiales</taxon>
        <taxon>Pythiaceae</taxon>
        <taxon>Pythium</taxon>
    </lineage>
</organism>
<dbReference type="EMBL" id="SPLM01000003">
    <property type="protein sequence ID" value="TMW67998.1"/>
    <property type="molecule type" value="Genomic_DNA"/>
</dbReference>
<reference evidence="6" key="1">
    <citation type="submission" date="2019-03" db="EMBL/GenBank/DDBJ databases">
        <title>Long read genome sequence of the mycoparasitic Pythium oligandrum ATCC 38472 isolated from sugarbeet rhizosphere.</title>
        <authorList>
            <person name="Gaulin E."/>
        </authorList>
    </citation>
    <scope>NUCLEOTIDE SEQUENCE</scope>
    <source>
        <strain evidence="6">ATCC 38472_TT</strain>
    </source>
</reference>
<evidence type="ECO:0000256" key="2">
    <source>
        <dbReference type="ARBA" id="ARBA00022692"/>
    </source>
</evidence>
<dbReference type="OrthoDB" id="71694at2759"/>
<feature type="transmembrane region" description="Helical" evidence="5">
    <location>
        <begin position="84"/>
        <end position="102"/>
    </location>
</feature>
<feature type="transmembrane region" description="Helical" evidence="5">
    <location>
        <begin position="140"/>
        <end position="161"/>
    </location>
</feature>
<evidence type="ECO:0000256" key="1">
    <source>
        <dbReference type="ARBA" id="ARBA00004141"/>
    </source>
</evidence>
<proteinExistence type="predicted"/>